<dbReference type="InterPro" id="IPR015797">
    <property type="entry name" value="NUDIX_hydrolase-like_dom_sf"/>
</dbReference>
<sequence>MRRALAVCCASSAAALDTVSSRLLRRVKRVDAGGDAYRSARDFVLNGEALGKVLPQAADALKPFFAVTDDAVALDAADPTAVLKDAFDALRAQDAIPMLRGWRDEPFAIRPSFAAPARAVVERAAAPLLGAPAYGVFCTAYVQDDSGAPAEVWLGRRSKSKPTWPGLLDSVAAGGLAAGELPRDAMAAECQEEAGVAEDMLRGLKPVGAVSYTGFHQDRDWAVKPDTLFCFDLAVPHDWAPTPVDGEVESFERVSITELIDRLVQDDDAWKPNVGLVLTDFLVRHGRVPADDAEYLDLIRALRNGGCA</sequence>
<dbReference type="Proteomes" id="UP000789595">
    <property type="component" value="Unassembled WGS sequence"/>
</dbReference>
<dbReference type="PANTHER" id="PTHR13622:SF8">
    <property type="entry name" value="THIAMIN PYROPHOSPHOKINASE 1"/>
    <property type="match status" value="1"/>
</dbReference>
<dbReference type="OrthoDB" id="10261522at2759"/>
<evidence type="ECO:0000313" key="3">
    <source>
        <dbReference type="Proteomes" id="UP000789595"/>
    </source>
</evidence>
<proteinExistence type="predicted"/>
<name>A0A8J2SS62_9STRA</name>
<comment type="caution">
    <text evidence="2">The sequence shown here is derived from an EMBL/GenBank/DDBJ whole genome shotgun (WGS) entry which is preliminary data.</text>
</comment>
<reference evidence="2" key="1">
    <citation type="submission" date="2021-11" db="EMBL/GenBank/DDBJ databases">
        <authorList>
            <consortium name="Genoscope - CEA"/>
            <person name="William W."/>
        </authorList>
    </citation>
    <scope>NUCLEOTIDE SEQUENCE</scope>
</reference>
<evidence type="ECO:0000313" key="2">
    <source>
        <dbReference type="EMBL" id="CAH0375861.1"/>
    </source>
</evidence>
<dbReference type="SUPFAM" id="SSF55811">
    <property type="entry name" value="Nudix"/>
    <property type="match status" value="1"/>
</dbReference>
<dbReference type="Gene3D" id="3.90.79.10">
    <property type="entry name" value="Nucleoside Triphosphate Pyrophosphohydrolase"/>
    <property type="match status" value="1"/>
</dbReference>
<protein>
    <recommendedName>
        <fullName evidence="1">Nudix hydrolase domain-containing protein</fullName>
    </recommendedName>
</protein>
<feature type="domain" description="Nudix hydrolase" evidence="1">
    <location>
        <begin position="133"/>
        <end position="280"/>
    </location>
</feature>
<dbReference type="Pfam" id="PF15916">
    <property type="entry name" value="DUF4743"/>
    <property type="match status" value="1"/>
</dbReference>
<dbReference type="InterPro" id="IPR000086">
    <property type="entry name" value="NUDIX_hydrolase_dom"/>
</dbReference>
<dbReference type="Pfam" id="PF00293">
    <property type="entry name" value="NUDIX"/>
    <property type="match status" value="1"/>
</dbReference>
<dbReference type="InterPro" id="IPR031804">
    <property type="entry name" value="DUF4743"/>
</dbReference>
<dbReference type="GO" id="GO:0044715">
    <property type="term" value="F:8-oxo-dGDP phosphatase activity"/>
    <property type="evidence" value="ECO:0007669"/>
    <property type="project" value="UniProtKB-ARBA"/>
</dbReference>
<gene>
    <name evidence="2" type="ORF">PECAL_5P04090</name>
</gene>
<dbReference type="CDD" id="cd03676">
    <property type="entry name" value="NUDIX_Tnr3_like"/>
    <property type="match status" value="1"/>
</dbReference>
<dbReference type="PANTHER" id="PTHR13622">
    <property type="entry name" value="THIAMIN PYROPHOSPHOKINASE"/>
    <property type="match status" value="1"/>
</dbReference>
<accession>A0A8J2SS62</accession>
<evidence type="ECO:0000259" key="1">
    <source>
        <dbReference type="PROSITE" id="PS51462"/>
    </source>
</evidence>
<dbReference type="AlphaFoldDB" id="A0A8J2SS62"/>
<dbReference type="EMBL" id="CAKKNE010000005">
    <property type="protein sequence ID" value="CAH0375861.1"/>
    <property type="molecule type" value="Genomic_DNA"/>
</dbReference>
<dbReference type="FunFam" id="3.90.79.10:FF:000019">
    <property type="entry name" value="Thiamin pyrophosphokinase, putative"/>
    <property type="match status" value="1"/>
</dbReference>
<keyword evidence="3" id="KW-1185">Reference proteome</keyword>
<dbReference type="PROSITE" id="PS51462">
    <property type="entry name" value="NUDIX"/>
    <property type="match status" value="1"/>
</dbReference>
<organism evidence="2 3">
    <name type="scientific">Pelagomonas calceolata</name>
    <dbReference type="NCBI Taxonomy" id="35677"/>
    <lineage>
        <taxon>Eukaryota</taxon>
        <taxon>Sar</taxon>
        <taxon>Stramenopiles</taxon>
        <taxon>Ochrophyta</taxon>
        <taxon>Pelagophyceae</taxon>
        <taxon>Pelagomonadales</taxon>
        <taxon>Pelagomonadaceae</taxon>
        <taxon>Pelagomonas</taxon>
    </lineage>
</organism>